<evidence type="ECO:0000256" key="3">
    <source>
        <dbReference type="ARBA" id="ARBA00022836"/>
    </source>
</evidence>
<keyword evidence="5 7" id="KW-0793">Thylakoid</keyword>
<dbReference type="AlphaFoldDB" id="A0A088CI59"/>
<dbReference type="SUPFAM" id="SSF81548">
    <property type="entry name" value="Subunit XII of photosystem I reaction centre, PsaM"/>
    <property type="match status" value="1"/>
</dbReference>
<gene>
    <name evidence="7 8" type="primary">psaM</name>
</gene>
<reference evidence="8" key="1">
    <citation type="journal article" date="2014" name="BMC Genomics">
        <title>Six newly sequenced chloroplast genomes from prasinophyte green algae provide insights into the relationships among prasinophyte lineages and the diversity of streamlined genome architecture in picoplanktonic species.</title>
        <authorList>
            <person name="Lemieux C."/>
            <person name="Otis C."/>
            <person name="Turmel M."/>
        </authorList>
    </citation>
    <scope>NUCLEOTIDE SEQUENCE</scope>
</reference>
<evidence type="ECO:0000256" key="1">
    <source>
        <dbReference type="ARBA" id="ARBA00022531"/>
    </source>
</evidence>
<dbReference type="EMBL" id="KJ746597">
    <property type="protein sequence ID" value="AID67450.1"/>
    <property type="molecule type" value="Genomic_DNA"/>
</dbReference>
<evidence type="ECO:0000256" key="2">
    <source>
        <dbReference type="ARBA" id="ARBA00022692"/>
    </source>
</evidence>
<keyword evidence="4 7" id="KW-1133">Transmembrane helix</keyword>
<keyword evidence="8" id="KW-0934">Plastid</keyword>
<dbReference type="NCBIfam" id="TIGR03053">
    <property type="entry name" value="PS_I_psaM"/>
    <property type="match status" value="1"/>
</dbReference>
<evidence type="ECO:0000313" key="8">
    <source>
        <dbReference type="EMBL" id="AID67450.1"/>
    </source>
</evidence>
<evidence type="ECO:0000256" key="4">
    <source>
        <dbReference type="ARBA" id="ARBA00022989"/>
    </source>
</evidence>
<sequence>MIPDSYIFALFFAAFSTGVLALRLGVELYK</sequence>
<proteinExistence type="inferred from homology"/>
<geneLocation type="chloroplast" evidence="8"/>
<dbReference type="Pfam" id="PF07465">
    <property type="entry name" value="PsaM"/>
    <property type="match status" value="1"/>
</dbReference>
<protein>
    <recommendedName>
        <fullName evidence="7">Photosystem I reaction center subunit XII</fullName>
    </recommendedName>
    <alternativeName>
        <fullName evidence="7">PSI-M</fullName>
    </alternativeName>
</protein>
<keyword evidence="8" id="KW-0150">Chloroplast</keyword>
<name>A0A088CI59_9VIRI</name>
<keyword evidence="2 7" id="KW-0812">Transmembrane</keyword>
<keyword evidence="6 7" id="KW-0472">Membrane</keyword>
<dbReference type="GO" id="GO:0015979">
    <property type="term" value="P:photosynthesis"/>
    <property type="evidence" value="ECO:0007669"/>
    <property type="project" value="UniProtKB-UniRule"/>
</dbReference>
<accession>A0A088CI59</accession>
<comment type="subcellular location">
    <subcellularLocation>
        <location evidence="7">Plastid</location>
        <location evidence="7">Chloroplast thylakoid membrane</location>
        <topology evidence="7">Single-pass membrane protein</topology>
    </subcellularLocation>
</comment>
<organism evidence="8">
    <name type="scientific">Prasinococcus sp. CCMP1194</name>
    <dbReference type="NCBI Taxonomy" id="110672"/>
    <lineage>
        <taxon>Eukaryota</taxon>
        <taxon>Viridiplantae</taxon>
        <taxon>Prasinodermophyta</taxon>
        <taxon>Palmophyllophyceae</taxon>
        <taxon>Prasinococcales</taxon>
        <taxon>Prasinococcaceae</taxon>
        <taxon>Prasinococcus</taxon>
    </lineage>
</organism>
<evidence type="ECO:0000256" key="7">
    <source>
        <dbReference type="HAMAP-Rule" id="MF_00828"/>
    </source>
</evidence>
<dbReference type="InterPro" id="IPR037279">
    <property type="entry name" value="PSI_PsaM_sf"/>
</dbReference>
<comment type="similarity">
    <text evidence="7">Belongs to the PsaM family.</text>
</comment>
<evidence type="ECO:0000256" key="5">
    <source>
        <dbReference type="ARBA" id="ARBA00023078"/>
    </source>
</evidence>
<keyword evidence="1 7" id="KW-0602">Photosynthesis</keyword>
<dbReference type="InterPro" id="IPR010010">
    <property type="entry name" value="PSI_PsaM"/>
</dbReference>
<evidence type="ECO:0000256" key="6">
    <source>
        <dbReference type="ARBA" id="ARBA00023136"/>
    </source>
</evidence>
<dbReference type="GO" id="GO:0009522">
    <property type="term" value="C:photosystem I"/>
    <property type="evidence" value="ECO:0007669"/>
    <property type="project" value="UniProtKB-KW"/>
</dbReference>
<dbReference type="HAMAP" id="MF_00828">
    <property type="entry name" value="PSI_PsaM"/>
    <property type="match status" value="1"/>
</dbReference>
<feature type="transmembrane region" description="Helical" evidence="7">
    <location>
        <begin position="6"/>
        <end position="26"/>
    </location>
</feature>
<keyword evidence="3 7" id="KW-0603">Photosystem I</keyword>
<dbReference type="GO" id="GO:0009535">
    <property type="term" value="C:chloroplast thylakoid membrane"/>
    <property type="evidence" value="ECO:0007669"/>
    <property type="project" value="UniProtKB-SubCell"/>
</dbReference>